<protein>
    <submittedName>
        <fullName evidence="2">Methyltransferase domain-containing protein</fullName>
    </submittedName>
</protein>
<keyword evidence="2" id="KW-0489">Methyltransferase</keyword>
<dbReference type="GO" id="GO:0032259">
    <property type="term" value="P:methylation"/>
    <property type="evidence" value="ECO:0007669"/>
    <property type="project" value="UniProtKB-KW"/>
</dbReference>
<gene>
    <name evidence="2" type="ORF">JK358_04345</name>
</gene>
<dbReference type="InterPro" id="IPR041698">
    <property type="entry name" value="Methyltransf_25"/>
</dbReference>
<dbReference type="RefSeq" id="WP_201943870.1">
    <property type="nucleotide sequence ID" value="NZ_JAERRJ010000002.1"/>
</dbReference>
<comment type="caution">
    <text evidence="2">The sequence shown here is derived from an EMBL/GenBank/DDBJ whole genome shotgun (WGS) entry which is preliminary data.</text>
</comment>
<accession>A0ABS1M084</accession>
<keyword evidence="2" id="KW-0808">Transferase</keyword>
<evidence type="ECO:0000313" key="3">
    <source>
        <dbReference type="Proteomes" id="UP000602198"/>
    </source>
</evidence>
<dbReference type="Proteomes" id="UP000602198">
    <property type="component" value="Unassembled WGS sequence"/>
</dbReference>
<dbReference type="EMBL" id="JAERRJ010000002">
    <property type="protein sequence ID" value="MBL1073615.1"/>
    <property type="molecule type" value="Genomic_DNA"/>
</dbReference>
<dbReference type="PANTHER" id="PTHR43591">
    <property type="entry name" value="METHYLTRANSFERASE"/>
    <property type="match status" value="1"/>
</dbReference>
<keyword evidence="3" id="KW-1185">Reference proteome</keyword>
<proteinExistence type="predicted"/>
<reference evidence="2 3" key="1">
    <citation type="submission" date="2021-01" db="EMBL/GenBank/DDBJ databases">
        <title>WGS of actinomycetes isolated from Thailand.</title>
        <authorList>
            <person name="Thawai C."/>
        </authorList>
    </citation>
    <scope>NUCLEOTIDE SEQUENCE [LARGE SCALE GENOMIC DNA]</scope>
    <source>
        <strain evidence="2 3">LPG 2</strain>
    </source>
</reference>
<dbReference type="PANTHER" id="PTHR43591:SF57">
    <property type="entry name" value="METHYLTRANSFERASE DOMAIN-CONTAINING PROTEIN-RELATED"/>
    <property type="match status" value="1"/>
</dbReference>
<name>A0ABS1M084_9NOCA</name>
<organism evidence="2 3">
    <name type="scientific">Nocardia acididurans</name>
    <dbReference type="NCBI Taxonomy" id="2802282"/>
    <lineage>
        <taxon>Bacteria</taxon>
        <taxon>Bacillati</taxon>
        <taxon>Actinomycetota</taxon>
        <taxon>Actinomycetes</taxon>
        <taxon>Mycobacteriales</taxon>
        <taxon>Nocardiaceae</taxon>
        <taxon>Nocardia</taxon>
    </lineage>
</organism>
<dbReference type="SUPFAM" id="SSF53335">
    <property type="entry name" value="S-adenosyl-L-methionine-dependent methyltransferases"/>
    <property type="match status" value="1"/>
</dbReference>
<sequence>MVENPLATPGAWDAVAEGYDEFGARVMVPFAERALEIADPAPGARVVDVAAGPGALALLAATRVGEVEAIDFSEAMIGRLRDRAEAAGVTNVVARVGDGQALPYDDDRFDAAFSMFGLMFFADRAKGFAELCRVLRPGGIAVVSSWAPIAESPLMTLCFDAYQAGIPGFPAPQPNPASLENPETFESELLAAGFTNVRIRPHTVSVAYESGAALWEGITGSSAPIRLRRDRTDPGTWKAQEQIMIEYLDQHYKPGAELSTTAWFGSGRAPATRV</sequence>
<feature type="domain" description="Methyltransferase" evidence="1">
    <location>
        <begin position="46"/>
        <end position="139"/>
    </location>
</feature>
<dbReference type="Gene3D" id="3.40.50.150">
    <property type="entry name" value="Vaccinia Virus protein VP39"/>
    <property type="match status" value="1"/>
</dbReference>
<dbReference type="InterPro" id="IPR029063">
    <property type="entry name" value="SAM-dependent_MTases_sf"/>
</dbReference>
<evidence type="ECO:0000313" key="2">
    <source>
        <dbReference type="EMBL" id="MBL1073615.1"/>
    </source>
</evidence>
<evidence type="ECO:0000259" key="1">
    <source>
        <dbReference type="Pfam" id="PF13649"/>
    </source>
</evidence>
<dbReference type="GO" id="GO:0008168">
    <property type="term" value="F:methyltransferase activity"/>
    <property type="evidence" value="ECO:0007669"/>
    <property type="project" value="UniProtKB-KW"/>
</dbReference>
<dbReference type="Pfam" id="PF13649">
    <property type="entry name" value="Methyltransf_25"/>
    <property type="match status" value="1"/>
</dbReference>
<dbReference type="CDD" id="cd02440">
    <property type="entry name" value="AdoMet_MTases"/>
    <property type="match status" value="1"/>
</dbReference>